<comment type="similarity">
    <text evidence="2 17 18">Belongs to the influenza type C/coronaviruses hemagglutinin-esterase family.</text>
</comment>
<evidence type="ECO:0000256" key="18">
    <source>
        <dbReference type="RuleBase" id="RU361278"/>
    </source>
</evidence>
<evidence type="ECO:0000256" key="5">
    <source>
        <dbReference type="ARBA" id="ARBA00022692"/>
    </source>
</evidence>
<dbReference type="SUPFAM" id="SSF49818">
    <property type="entry name" value="Viral protein domain"/>
    <property type="match status" value="1"/>
</dbReference>
<dbReference type="SUPFAM" id="SSF52266">
    <property type="entry name" value="SGNH hydrolase"/>
    <property type="match status" value="1"/>
</dbReference>
<keyword evidence="12 17" id="KW-0472">Membrane</keyword>
<evidence type="ECO:0000313" key="23">
    <source>
        <dbReference type="EMBL" id="QOV05170.1"/>
    </source>
</evidence>
<keyword evidence="11 17" id="KW-1133">Transmembrane helix</keyword>
<evidence type="ECO:0000259" key="20">
    <source>
        <dbReference type="Pfam" id="PF03996"/>
    </source>
</evidence>
<dbReference type="HAMAP" id="MF_04207">
    <property type="entry name" value="BETA_CORONA_HE"/>
    <property type="match status" value="1"/>
</dbReference>
<dbReference type="GO" id="GO:0020002">
    <property type="term" value="C:host cell plasma membrane"/>
    <property type="evidence" value="ECO:0007669"/>
    <property type="project" value="UniProtKB-SubCell"/>
</dbReference>
<keyword evidence="8 17" id="KW-0946">Virion</keyword>
<keyword evidence="6 17" id="KW-0732">Signal</keyword>
<evidence type="ECO:0000256" key="9">
    <source>
        <dbReference type="ARBA" id="ARBA00022870"/>
    </source>
</evidence>
<evidence type="ECO:0000313" key="22">
    <source>
        <dbReference type="EMBL" id="QOV05131.1"/>
    </source>
</evidence>
<evidence type="ECO:0000256" key="3">
    <source>
        <dbReference type="ARBA" id="ARBA00022511"/>
    </source>
</evidence>
<evidence type="ECO:0000256" key="1">
    <source>
        <dbReference type="ARBA" id="ARBA00004402"/>
    </source>
</evidence>
<evidence type="ECO:0000256" key="6">
    <source>
        <dbReference type="ARBA" id="ARBA00022729"/>
    </source>
</evidence>
<evidence type="ECO:0000256" key="14">
    <source>
        <dbReference type="ARBA" id="ARBA00023180"/>
    </source>
</evidence>
<keyword evidence="7 17" id="KW-0378">Hydrolase</keyword>
<comment type="catalytic activity">
    <reaction evidence="15 17">
        <text>N-acetyl-9-O-acetylneuraminate + H2O = N-acetylneuraminate + acetate + H(+)</text>
        <dbReference type="Rhea" id="RHEA:22600"/>
        <dbReference type="ChEBI" id="CHEBI:15377"/>
        <dbReference type="ChEBI" id="CHEBI:15378"/>
        <dbReference type="ChEBI" id="CHEBI:28999"/>
        <dbReference type="ChEBI" id="CHEBI:30089"/>
        <dbReference type="ChEBI" id="CHEBI:35418"/>
        <dbReference type="EC" id="3.1.1.53"/>
    </reaction>
</comment>
<keyword evidence="13 17" id="KW-1015">Disulfide bond</keyword>
<evidence type="ECO:0000256" key="10">
    <source>
        <dbReference type="ARBA" id="ARBA00022879"/>
    </source>
</evidence>
<dbReference type="GO" id="GO:0019031">
    <property type="term" value="C:viral envelope"/>
    <property type="evidence" value="ECO:0007669"/>
    <property type="project" value="UniProtKB-UniRule"/>
</dbReference>
<keyword evidence="4 17" id="KW-0348">Hemagglutinin</keyword>
<feature type="disulfide bond" evidence="17">
    <location>
        <begin position="44"/>
        <end position="65"/>
    </location>
</feature>
<evidence type="ECO:0000259" key="19">
    <source>
        <dbReference type="Pfam" id="PF02710"/>
    </source>
</evidence>
<feature type="active site" description="Charge relay system" evidence="17">
    <location>
        <position position="330"/>
    </location>
</feature>
<dbReference type="GO" id="GO:0046789">
    <property type="term" value="F:host cell surface receptor binding"/>
    <property type="evidence" value="ECO:0007669"/>
    <property type="project" value="UniProtKB-UniRule"/>
</dbReference>
<dbReference type="Pfam" id="PF03996">
    <property type="entry name" value="Hema_esterase"/>
    <property type="match status" value="1"/>
</dbReference>
<keyword evidence="5 17" id="KW-0812">Transmembrane</keyword>
<dbReference type="GO" id="GO:0019064">
    <property type="term" value="P:fusion of virus membrane with host plasma membrane"/>
    <property type="evidence" value="ECO:0007669"/>
    <property type="project" value="UniProtKB-UniRule"/>
</dbReference>
<evidence type="ECO:0000256" key="16">
    <source>
        <dbReference type="ARBA" id="ARBA00049566"/>
    </source>
</evidence>
<comment type="PTM">
    <text evidence="17">N-glycosylated in the host RER.</text>
</comment>
<feature type="transmembrane region" description="Helical" evidence="18">
    <location>
        <begin position="396"/>
        <end position="419"/>
    </location>
</feature>
<reference evidence="22" key="1">
    <citation type="journal article" date="2020" name="Arch. Virol.">
        <title>An emerging novel bovine coronavirus with a 4-amino-acid insertion in the receptor-binding domain of the hemagglutinin-esterase gene.</title>
        <authorList>
            <person name="Abi K.M."/>
            <person name="Zhang Q."/>
            <person name="Zhang B."/>
            <person name="Zhou L."/>
            <person name="Yue H."/>
            <person name="Tang C."/>
        </authorList>
    </citation>
    <scope>NUCLEOTIDE SEQUENCE</scope>
    <source>
        <strain evidence="21">BCOV-China/SWUN/A6/2018</strain>
        <strain evidence="22">BCOV-China/SWUN/B1/2018</strain>
    </source>
</reference>
<organism evidence="22">
    <name type="scientific">Bovine coronavirus</name>
    <dbReference type="NCBI Taxonomy" id="11128"/>
    <lineage>
        <taxon>Viruses</taxon>
        <taxon>Riboviria</taxon>
        <taxon>Orthornavirae</taxon>
        <taxon>Pisuviricota</taxon>
        <taxon>Pisoniviricetes</taxon>
        <taxon>Nidovirales</taxon>
        <taxon>Cornidovirineae</taxon>
        <taxon>Coronaviridae</taxon>
        <taxon>Orthocoronavirinae</taxon>
        <taxon>Betacoronavirus</taxon>
        <taxon>Embecovirus</taxon>
        <taxon>Betacoronavirus gravedinis</taxon>
        <taxon>Betacoronavirus 1</taxon>
    </lineage>
</organism>
<feature type="chain" id="PRO_5035007004" description="Hemagglutinin-esterase" evidence="17">
    <location>
        <begin position="17"/>
        <end position="428"/>
    </location>
</feature>
<dbReference type="GO" id="GO:0001681">
    <property type="term" value="F:sialate O-acetylesterase activity"/>
    <property type="evidence" value="ECO:0007669"/>
    <property type="project" value="UniProtKB-UniRule"/>
</dbReference>
<dbReference type="InterPro" id="IPR007142">
    <property type="entry name" value="Hemagglutn-estrase_core"/>
</dbReference>
<evidence type="ECO:0000313" key="21">
    <source>
        <dbReference type="EMBL" id="QOV05127.1"/>
    </source>
</evidence>
<dbReference type="InterPro" id="IPR003860">
    <property type="entry name" value="Hemagglutn-estrase_hemagglutn"/>
</dbReference>
<keyword evidence="3 17" id="KW-1032">Host cell membrane</keyword>
<keyword evidence="10 17" id="KW-0261">Viral envelope protein</keyword>
<dbReference type="EMBL" id="MN982190">
    <property type="protein sequence ID" value="QOV05131.1"/>
    <property type="molecule type" value="Genomic_RNA"/>
</dbReference>
<feature type="domain" description="Haemagglutinin-esterase glycoprotein core" evidence="20">
    <location>
        <begin position="22"/>
        <end position="381"/>
    </location>
</feature>
<feature type="topological domain" description="Intravirion" evidence="17">
    <location>
        <begin position="418"/>
        <end position="428"/>
    </location>
</feature>
<keyword evidence="14 17" id="KW-0325">Glycoprotein</keyword>
<evidence type="ECO:0000256" key="11">
    <source>
        <dbReference type="ARBA" id="ARBA00022989"/>
    </source>
</evidence>
<evidence type="ECO:0000256" key="7">
    <source>
        <dbReference type="ARBA" id="ARBA00022801"/>
    </source>
</evidence>
<dbReference type="GO" id="GO:0016020">
    <property type="term" value="C:membrane"/>
    <property type="evidence" value="ECO:0007669"/>
    <property type="project" value="UniProtKB-UniRule"/>
</dbReference>
<protein>
    <recommendedName>
        <fullName evidence="17 18">Hemagglutinin-esterase</fullName>
        <shortName evidence="17 18">HE protein</shortName>
        <ecNumber evidence="17 18">3.1.1.53</ecNumber>
    </recommendedName>
    <alternativeName>
        <fullName evidence="17 18">E3 glycoprotein</fullName>
    </alternativeName>
</protein>
<feature type="domain" description="Haemagglutinin-esterase glycoprotein haemagglutinin" evidence="19">
    <location>
        <begin position="129"/>
        <end position="267"/>
    </location>
</feature>
<evidence type="ECO:0000256" key="13">
    <source>
        <dbReference type="ARBA" id="ARBA00023157"/>
    </source>
</evidence>
<feature type="disulfide bond" evidence="17">
    <location>
        <begin position="351"/>
        <end position="375"/>
    </location>
</feature>
<feature type="active site" description="Charge relay system" evidence="17">
    <location>
        <position position="333"/>
    </location>
</feature>
<keyword evidence="9 17" id="KW-1043">Host membrane</keyword>
<dbReference type="Pfam" id="PF02710">
    <property type="entry name" value="Hema_HEFG"/>
    <property type="match status" value="1"/>
</dbReference>
<dbReference type="GO" id="GO:0055036">
    <property type="term" value="C:virion membrane"/>
    <property type="evidence" value="ECO:0007669"/>
    <property type="project" value="UniProtKB-SubCell"/>
</dbReference>
<comment type="catalytic activity">
    <reaction evidence="16 17 18">
        <text>N-acetyl-4-O-acetylneuraminate + H2O = N-acetylneuraminate + acetate + H(+)</text>
        <dbReference type="Rhea" id="RHEA:25564"/>
        <dbReference type="ChEBI" id="CHEBI:15377"/>
        <dbReference type="ChEBI" id="CHEBI:15378"/>
        <dbReference type="ChEBI" id="CHEBI:29006"/>
        <dbReference type="ChEBI" id="CHEBI:30089"/>
        <dbReference type="ChEBI" id="CHEBI:35418"/>
        <dbReference type="EC" id="3.1.1.53"/>
    </reaction>
</comment>
<dbReference type="InterPro" id="IPR008980">
    <property type="entry name" value="Capsid_hemagglutn"/>
</dbReference>
<gene>
    <name evidence="17 18" type="primary">HE</name>
</gene>
<proteinExistence type="inferred from homology"/>
<evidence type="ECO:0000256" key="17">
    <source>
        <dbReference type="HAMAP-Rule" id="MF_04207"/>
    </source>
</evidence>
<dbReference type="EMBL" id="MN982186">
    <property type="protein sequence ID" value="QOV05127.1"/>
    <property type="molecule type" value="Genomic_RNA"/>
</dbReference>
<comment type="subcellular location">
    <subcellularLocation>
        <location evidence="1 17 18">Host cell membrane</location>
        <topology evidence="1 17 18">Single-pass type I membrane protein</topology>
    </subcellularLocation>
    <subcellularLocation>
        <location evidence="17 18">Virion membrane</location>
        <topology evidence="17 18">Single-pass type I membrane protein</topology>
    </subcellularLocation>
    <text evidence="17 18">In infected cells becomes incorporated into the envelope of virions during virus assembly at the endoplasmic reticulum and cis Golgi. However, some may escape incorporation into virions and subsequently migrate to the cell surface.</text>
</comment>
<feature type="active site" description="Nucleophile" evidence="17">
    <location>
        <position position="40"/>
    </location>
</feature>
<dbReference type="InterPro" id="IPR042545">
    <property type="entry name" value="HEMA"/>
</dbReference>
<comment type="caution">
    <text evidence="17">Lacks conserved residue(s) required for the propagation of feature annotation.</text>
</comment>
<evidence type="ECO:0000256" key="2">
    <source>
        <dbReference type="ARBA" id="ARBA00010920"/>
    </source>
</evidence>
<dbReference type="EMBL" id="MN982199">
    <property type="protein sequence ID" value="QOV05170.1"/>
    <property type="molecule type" value="Genomic_RNA"/>
</dbReference>
<feature type="disulfide bond" evidence="17">
    <location>
        <begin position="113"/>
        <end position="162"/>
    </location>
</feature>
<feature type="disulfide bond" evidence="17">
    <location>
        <begin position="311"/>
        <end position="316"/>
    </location>
</feature>
<reference evidence="23" key="2">
    <citation type="submission" date="2020-01" db="EMBL/GenBank/DDBJ databases">
        <authorList>
            <person name="Abi K.M."/>
        </authorList>
    </citation>
    <scope>NUCLEOTIDE SEQUENCE</scope>
    <source>
        <strain evidence="23">BCOV-China/SWUN/A10/2018</strain>
    </source>
</reference>
<sequence length="428" mass="48023">MFLLPRFVLVSCIIGSLGFDNPPTNVVSHLNGDWFLFGDSRSDCNHVVTTNPRNYSYMDLNPALCDSGKISSKAGNSIFRSFHFTDFYNYTGEGQQIIFYEGVNFTPYHAFKCTTSGSNDIWMQNKGLFYTQVYKNMAVYRSLTFVNVPYVYNGSAQATALCKSGSLVLNNPAYIAREANVGDYYYKAEADFYLSGCDEYIVPLCIFNGKFKATVLSNTKYYDDSQYYFNKDTGVIYGLNSTETITTGFDFNCHYLVLPSGNYLAISNELLLTVPTKAICLNKRKDFTPVQVVDSRWNNARQSDNMTAVACQPPYCYFRNSTTNYVGVYDINHGDAGFTSILSGLLYDSPCFSQQGVFRYDNVSSVWPLYPYGRCPTAADINTHDVPICVYDPLPIILLGILLGVAVIIIVVLLLYFMVDNGTRLHDA</sequence>
<comment type="subunit">
    <text evidence="17">Homodimer; disulfide-linked. Forms a complex with the M protein in the pre-Golgi. Associates then with S-M complex to form a ternary complex S-M-HE.</text>
</comment>
<comment type="function">
    <text evidence="17 18">Structural protein that makes short spikes at the surface of the virus. Contains receptor binding and receptor-destroying activities. Mediates de-O-acetylation of N-acetyl-4-O-acetylneuraminic acid, which is probably the receptor determinant recognized by the virus on the surface of erythrocytes and susceptible cells. This receptor-destroying activity is important for virus release as it probably helps preventing self-aggregation and ensures the efficient spread of the progeny virus from cell to cell. May serve as a secondary viral attachment protein for initiating infection, the spike protein being the major one. May become a target for both the humoral and the cellular branches of the immune system.</text>
</comment>
<evidence type="ECO:0000256" key="15">
    <source>
        <dbReference type="ARBA" id="ARBA00047704"/>
    </source>
</evidence>
<evidence type="ECO:0000256" key="12">
    <source>
        <dbReference type="ARBA" id="ARBA00023136"/>
    </source>
</evidence>
<dbReference type="SMR" id="A0A7S6R6C6"/>
<evidence type="ECO:0000256" key="4">
    <source>
        <dbReference type="ARBA" id="ARBA00022546"/>
    </source>
</evidence>
<evidence type="ECO:0000256" key="8">
    <source>
        <dbReference type="ARBA" id="ARBA00022844"/>
    </source>
</evidence>
<accession>A0A7S6R6C6</accession>
<name>A0A7S6R6C6_9BETC</name>
<dbReference type="EC" id="3.1.1.53" evidence="17 18"/>